<dbReference type="AlphaFoldDB" id="A0A2M9CR92"/>
<feature type="domain" description="PPIase FKBP-type" evidence="7">
    <location>
        <begin position="227"/>
        <end position="313"/>
    </location>
</feature>
<organism evidence="8 9">
    <name type="scientific">Sediminihabitans luteus</name>
    <dbReference type="NCBI Taxonomy" id="1138585"/>
    <lineage>
        <taxon>Bacteria</taxon>
        <taxon>Bacillati</taxon>
        <taxon>Actinomycetota</taxon>
        <taxon>Actinomycetes</taxon>
        <taxon>Micrococcales</taxon>
        <taxon>Cellulomonadaceae</taxon>
        <taxon>Sediminihabitans</taxon>
    </lineage>
</organism>
<evidence type="ECO:0000313" key="9">
    <source>
        <dbReference type="Proteomes" id="UP000231693"/>
    </source>
</evidence>
<name>A0A2M9CR92_9CELL</name>
<dbReference type="PANTHER" id="PTHR45779:SF7">
    <property type="entry name" value="PEPTIDYLPROLYL ISOMERASE"/>
    <property type="match status" value="1"/>
</dbReference>
<dbReference type="Gene3D" id="3.10.50.40">
    <property type="match status" value="1"/>
</dbReference>
<dbReference type="EC" id="5.2.1.8" evidence="2 5"/>
<dbReference type="InterPro" id="IPR044609">
    <property type="entry name" value="FKBP2/11"/>
</dbReference>
<dbReference type="Pfam" id="PF00254">
    <property type="entry name" value="FKBP_C"/>
    <property type="match status" value="1"/>
</dbReference>
<keyword evidence="3 5" id="KW-0697">Rotamase</keyword>
<dbReference type="InterPro" id="IPR046357">
    <property type="entry name" value="PPIase_dom_sf"/>
</dbReference>
<evidence type="ECO:0000256" key="6">
    <source>
        <dbReference type="SAM" id="MobiDB-lite"/>
    </source>
</evidence>
<comment type="catalytic activity">
    <reaction evidence="1 5">
        <text>[protein]-peptidylproline (omega=180) = [protein]-peptidylproline (omega=0)</text>
        <dbReference type="Rhea" id="RHEA:16237"/>
        <dbReference type="Rhea" id="RHEA-COMP:10747"/>
        <dbReference type="Rhea" id="RHEA-COMP:10748"/>
        <dbReference type="ChEBI" id="CHEBI:83833"/>
        <dbReference type="ChEBI" id="CHEBI:83834"/>
        <dbReference type="EC" id="5.2.1.8"/>
    </reaction>
</comment>
<dbReference type="InterPro" id="IPR001179">
    <property type="entry name" value="PPIase_FKBP_dom"/>
</dbReference>
<dbReference type="PANTHER" id="PTHR45779">
    <property type="entry name" value="PEPTIDYLPROLYL ISOMERASE"/>
    <property type="match status" value="1"/>
</dbReference>
<evidence type="ECO:0000256" key="1">
    <source>
        <dbReference type="ARBA" id="ARBA00000971"/>
    </source>
</evidence>
<evidence type="ECO:0000256" key="3">
    <source>
        <dbReference type="ARBA" id="ARBA00023110"/>
    </source>
</evidence>
<protein>
    <recommendedName>
        <fullName evidence="2 5">peptidylprolyl isomerase</fullName>
        <ecNumber evidence="2 5">5.2.1.8</ecNumber>
    </recommendedName>
</protein>
<keyword evidence="4 5" id="KW-0413">Isomerase</keyword>
<accession>A0A2M9CR92</accession>
<feature type="region of interest" description="Disordered" evidence="6">
    <location>
        <begin position="187"/>
        <end position="208"/>
    </location>
</feature>
<reference evidence="8 9" key="1">
    <citation type="submission" date="2017-11" db="EMBL/GenBank/DDBJ databases">
        <title>Genomic Encyclopedia of Archaeal and Bacterial Type Strains, Phase II (KMG-II): From Individual Species to Whole Genera.</title>
        <authorList>
            <person name="Goeker M."/>
        </authorList>
    </citation>
    <scope>NUCLEOTIDE SEQUENCE [LARGE SCALE GENOMIC DNA]</scope>
    <source>
        <strain evidence="8 9">DSM 25478</strain>
    </source>
</reference>
<dbReference type="EMBL" id="PGFE01000002">
    <property type="protein sequence ID" value="PJJ74355.1"/>
    <property type="molecule type" value="Genomic_DNA"/>
</dbReference>
<evidence type="ECO:0000256" key="5">
    <source>
        <dbReference type="PROSITE-ProRule" id="PRU00277"/>
    </source>
</evidence>
<evidence type="ECO:0000256" key="2">
    <source>
        <dbReference type="ARBA" id="ARBA00013194"/>
    </source>
</evidence>
<sequence>MVGPALSRRSSSVRRAVALVCALVTVLVLGACGEGLSPEFKDPVAAAPATDSPVTVTGAADVPPVLEYEAPLTVTHDRSQVVWPGVGEVLTDGDPVLLNMYAEDGRNRKIVQDTWVASPRLLRLDPADVGDQLYEALLGQRVGARLLVVSTEEDTLTEASGTMPLVLTVDVLPTRASGTPVTLAEGEPQVRTGKDGIPTVTVPEGDPPSELEVRTVVRGSGAQVEPGDLVTVRYVGVKWSDGEEFDSNWESGSVLTALFGLGTVVDGWEQGLLEHTAGSRVLLVVPPALAYGGTDSPLADETLVYVVDILDTRSAVAADNSSGEGTSAETEEG</sequence>
<keyword evidence="9" id="KW-1185">Reference proteome</keyword>
<dbReference type="GO" id="GO:0003755">
    <property type="term" value="F:peptidyl-prolyl cis-trans isomerase activity"/>
    <property type="evidence" value="ECO:0007669"/>
    <property type="project" value="UniProtKB-KW"/>
</dbReference>
<evidence type="ECO:0000313" key="8">
    <source>
        <dbReference type="EMBL" id="PJJ74355.1"/>
    </source>
</evidence>
<evidence type="ECO:0000259" key="7">
    <source>
        <dbReference type="PROSITE" id="PS50059"/>
    </source>
</evidence>
<evidence type="ECO:0000256" key="4">
    <source>
        <dbReference type="ARBA" id="ARBA00023235"/>
    </source>
</evidence>
<dbReference type="SUPFAM" id="SSF54534">
    <property type="entry name" value="FKBP-like"/>
    <property type="match status" value="1"/>
</dbReference>
<dbReference type="Proteomes" id="UP000231693">
    <property type="component" value="Unassembled WGS sequence"/>
</dbReference>
<proteinExistence type="predicted"/>
<comment type="caution">
    <text evidence="8">The sequence shown here is derived from an EMBL/GenBank/DDBJ whole genome shotgun (WGS) entry which is preliminary data.</text>
</comment>
<dbReference type="PROSITE" id="PS50059">
    <property type="entry name" value="FKBP_PPIASE"/>
    <property type="match status" value="1"/>
</dbReference>
<gene>
    <name evidence="8" type="ORF">CLV28_1851</name>
</gene>